<dbReference type="AlphaFoldDB" id="A0A938BMJ7"/>
<dbReference type="GO" id="GO:0030288">
    <property type="term" value="C:outer membrane-bounded periplasmic space"/>
    <property type="evidence" value="ECO:0007669"/>
    <property type="project" value="TreeGrafter"/>
</dbReference>
<dbReference type="GO" id="GO:0019645">
    <property type="term" value="P:anaerobic electron transport chain"/>
    <property type="evidence" value="ECO:0007669"/>
    <property type="project" value="TreeGrafter"/>
</dbReference>
<keyword evidence="12" id="KW-1133">Transmembrane helix</keyword>
<dbReference type="Proteomes" id="UP000748308">
    <property type="component" value="Unassembled WGS sequence"/>
</dbReference>
<evidence type="ECO:0000313" key="14">
    <source>
        <dbReference type="Proteomes" id="UP000748308"/>
    </source>
</evidence>
<evidence type="ECO:0000256" key="12">
    <source>
        <dbReference type="SAM" id="Phobius"/>
    </source>
</evidence>
<dbReference type="InterPro" id="IPR003321">
    <property type="entry name" value="Cyt_c552"/>
</dbReference>
<dbReference type="Pfam" id="PF02335">
    <property type="entry name" value="Cytochrom_C552"/>
    <property type="match status" value="1"/>
</dbReference>
<reference evidence="13" key="1">
    <citation type="submission" date="2019-03" db="EMBL/GenBank/DDBJ databases">
        <title>Lake Tanganyika Metagenome-Assembled Genomes (MAGs).</title>
        <authorList>
            <person name="Tran P."/>
        </authorList>
    </citation>
    <scope>NUCLEOTIDE SEQUENCE</scope>
    <source>
        <strain evidence="13">M_DeepCast_400m_m2_100</strain>
    </source>
</reference>
<gene>
    <name evidence="13" type="ORF">FJY75_09585</name>
</gene>
<sequence>MNDLPRKGLPPRTVLIAAVLVTALITILIAALLINITERRWEARHPFVRLAEVDERTIDPAVWGRNWPHQYDSYLRTVDYERTRYGGSDAVPKQKLDADPWLRLMWAGFAFSLDYREARGHAYMLADQDHTERVLQRPQPGACLHCHSSILPAYRHAGDGDVMAGFRLVNQMTWNEARQMTDDQGEPLVTHPIACVDCHDPQTMSLRVTRPGFIVGIRALAESDEPLPHLPSVERWRRGDRREPYDANRDASRHEMRSMACAQCHVEYYFTPEGDPRGRNQLVFPWHHGLKAESQEAYYDEIGFSDWKHAITGAGVIKVQHPEFEMWSQGIHARAGVSCADCHMPYERIGAMKVSSHHVRSPLLNAAQACQVCHNVPEAELLARAHTIQDRTRDLAERAAAALVDMLSAVKTAQDAGVDAAALAAPLQLQRRAQWRLDWVYSENSHGFHAAQESARLLGEAIDYARRGEALARQALAPGQPPRRLEPPPMPSATPDAKAPPGPSAARD</sequence>
<evidence type="ECO:0000313" key="13">
    <source>
        <dbReference type="EMBL" id="MBM3318089.1"/>
    </source>
</evidence>
<dbReference type="InterPro" id="IPR036280">
    <property type="entry name" value="Multihaem_cyt_sf"/>
</dbReference>
<feature type="region of interest" description="Disordered" evidence="11">
    <location>
        <begin position="474"/>
        <end position="508"/>
    </location>
</feature>
<evidence type="ECO:0000256" key="2">
    <source>
        <dbReference type="ARBA" id="ARBA00009288"/>
    </source>
</evidence>
<keyword evidence="9" id="KW-0408">Iron</keyword>
<dbReference type="EC" id="1.7.2.2" evidence="3"/>
<evidence type="ECO:0000256" key="11">
    <source>
        <dbReference type="SAM" id="MobiDB-lite"/>
    </source>
</evidence>
<accession>A0A938BMJ7</accession>
<dbReference type="CDD" id="cd00548">
    <property type="entry name" value="NrfA-like"/>
    <property type="match status" value="1"/>
</dbReference>
<evidence type="ECO:0000256" key="9">
    <source>
        <dbReference type="ARBA" id="ARBA00023004"/>
    </source>
</evidence>
<keyword evidence="8" id="KW-0560">Oxidoreductase</keyword>
<comment type="subcellular location">
    <subcellularLocation>
        <location evidence="1">Cell envelope</location>
    </subcellularLocation>
</comment>
<dbReference type="GO" id="GO:0046872">
    <property type="term" value="F:metal ion binding"/>
    <property type="evidence" value="ECO:0007669"/>
    <property type="project" value="UniProtKB-KW"/>
</dbReference>
<dbReference type="GO" id="GO:0042279">
    <property type="term" value="F:nitrite reductase (cytochrome, ammonia-forming) activity"/>
    <property type="evidence" value="ECO:0007669"/>
    <property type="project" value="UniProtKB-EC"/>
</dbReference>
<evidence type="ECO:0000256" key="8">
    <source>
        <dbReference type="ARBA" id="ARBA00023002"/>
    </source>
</evidence>
<comment type="similarity">
    <text evidence="2">Belongs to the cytochrome c-552 family.</text>
</comment>
<keyword evidence="5" id="KW-0479">Metal-binding</keyword>
<keyword evidence="6" id="KW-0732">Signal</keyword>
<evidence type="ECO:0000256" key="3">
    <source>
        <dbReference type="ARBA" id="ARBA00011887"/>
    </source>
</evidence>
<proteinExistence type="inferred from homology"/>
<evidence type="ECO:0000256" key="5">
    <source>
        <dbReference type="ARBA" id="ARBA00022723"/>
    </source>
</evidence>
<comment type="caution">
    <text evidence="13">The sequence shown here is derived from an EMBL/GenBank/DDBJ whole genome shotgun (WGS) entry which is preliminary data.</text>
</comment>
<dbReference type="GO" id="GO:0020037">
    <property type="term" value="F:heme binding"/>
    <property type="evidence" value="ECO:0007669"/>
    <property type="project" value="TreeGrafter"/>
</dbReference>
<evidence type="ECO:0000256" key="6">
    <source>
        <dbReference type="ARBA" id="ARBA00022729"/>
    </source>
</evidence>
<feature type="transmembrane region" description="Helical" evidence="12">
    <location>
        <begin position="14"/>
        <end position="34"/>
    </location>
</feature>
<evidence type="ECO:0000256" key="7">
    <source>
        <dbReference type="ARBA" id="ARBA00022837"/>
    </source>
</evidence>
<organism evidence="13 14">
    <name type="scientific">Eiseniibacteriota bacterium</name>
    <dbReference type="NCBI Taxonomy" id="2212470"/>
    <lineage>
        <taxon>Bacteria</taxon>
        <taxon>Candidatus Eiseniibacteriota</taxon>
    </lineage>
</organism>
<name>A0A938BMJ7_UNCEI</name>
<dbReference type="Gene3D" id="1.20.140.10">
    <property type="entry name" value="Butyryl-CoA Dehydrogenase, subunit A, domain 3"/>
    <property type="match status" value="1"/>
</dbReference>
<dbReference type="PANTHER" id="PTHR30633">
    <property type="entry name" value="CYTOCHROME C-552 RESPIRATORY NITRITE REDUCTASE"/>
    <property type="match status" value="1"/>
</dbReference>
<keyword evidence="7" id="KW-0106">Calcium</keyword>
<evidence type="ECO:0000256" key="1">
    <source>
        <dbReference type="ARBA" id="ARBA00004196"/>
    </source>
</evidence>
<protein>
    <recommendedName>
        <fullName evidence="3">nitrite reductase (cytochrome; ammonia-forming)</fullName>
        <ecNumber evidence="3">1.7.2.2</ecNumber>
    </recommendedName>
</protein>
<keyword evidence="12" id="KW-0472">Membrane</keyword>
<evidence type="ECO:0000256" key="4">
    <source>
        <dbReference type="ARBA" id="ARBA00022617"/>
    </source>
</evidence>
<comment type="catalytic activity">
    <reaction evidence="10">
        <text>6 Fe(III)-[cytochrome c] + NH4(+) + 2 H2O = 6 Fe(II)-[cytochrome c] + nitrite + 8 H(+)</text>
        <dbReference type="Rhea" id="RHEA:13089"/>
        <dbReference type="Rhea" id="RHEA-COMP:10350"/>
        <dbReference type="Rhea" id="RHEA-COMP:14399"/>
        <dbReference type="ChEBI" id="CHEBI:15377"/>
        <dbReference type="ChEBI" id="CHEBI:15378"/>
        <dbReference type="ChEBI" id="CHEBI:16301"/>
        <dbReference type="ChEBI" id="CHEBI:28938"/>
        <dbReference type="ChEBI" id="CHEBI:29033"/>
        <dbReference type="ChEBI" id="CHEBI:29034"/>
        <dbReference type="EC" id="1.7.2.2"/>
    </reaction>
</comment>
<keyword evidence="12" id="KW-0812">Transmembrane</keyword>
<dbReference type="PANTHER" id="PTHR30633:SF0">
    <property type="entry name" value="CYTOCHROME C-552"/>
    <property type="match status" value="1"/>
</dbReference>
<dbReference type="PIRSF" id="PIRSF000243">
    <property type="entry name" value="Cyt_c552"/>
    <property type="match status" value="1"/>
</dbReference>
<dbReference type="SUPFAM" id="SSF48695">
    <property type="entry name" value="Multiheme cytochromes"/>
    <property type="match status" value="1"/>
</dbReference>
<keyword evidence="4" id="KW-0349">Heme</keyword>
<dbReference type="EMBL" id="VGIY01000259">
    <property type="protein sequence ID" value="MBM3318089.1"/>
    <property type="molecule type" value="Genomic_DNA"/>
</dbReference>
<dbReference type="Gene3D" id="1.10.1130.10">
    <property type="entry name" value="Flavocytochrome C3, Chain A"/>
    <property type="match status" value="1"/>
</dbReference>
<evidence type="ECO:0000256" key="10">
    <source>
        <dbReference type="ARBA" id="ARBA00049131"/>
    </source>
</evidence>
<feature type="compositionally biased region" description="Pro residues" evidence="11">
    <location>
        <begin position="487"/>
        <end position="508"/>
    </location>
</feature>